<dbReference type="Gene3D" id="3.40.50.300">
    <property type="entry name" value="P-loop containing nucleotide triphosphate hydrolases"/>
    <property type="match status" value="1"/>
</dbReference>
<gene>
    <name evidence="3" type="ORF">RclHR1_07470001</name>
</gene>
<organism evidence="3 4">
    <name type="scientific">Rhizophagus clarus</name>
    <dbReference type="NCBI Taxonomy" id="94130"/>
    <lineage>
        <taxon>Eukaryota</taxon>
        <taxon>Fungi</taxon>
        <taxon>Fungi incertae sedis</taxon>
        <taxon>Mucoromycota</taxon>
        <taxon>Glomeromycotina</taxon>
        <taxon>Glomeromycetes</taxon>
        <taxon>Glomerales</taxon>
        <taxon>Glomeraceae</taxon>
        <taxon>Rhizophagus</taxon>
    </lineage>
</organism>
<dbReference type="SUPFAM" id="SSF52540">
    <property type="entry name" value="P-loop containing nucleoside triphosphate hydrolases"/>
    <property type="match status" value="1"/>
</dbReference>
<evidence type="ECO:0000256" key="1">
    <source>
        <dbReference type="SAM" id="Coils"/>
    </source>
</evidence>
<feature type="domain" description="VWFA" evidence="2">
    <location>
        <begin position="1867"/>
        <end position="2074"/>
    </location>
</feature>
<dbReference type="Pfam" id="PF13519">
    <property type="entry name" value="VWA_2"/>
    <property type="match status" value="1"/>
</dbReference>
<evidence type="ECO:0000259" key="2">
    <source>
        <dbReference type="PROSITE" id="PS50234"/>
    </source>
</evidence>
<dbReference type="PANTHER" id="PTHR22796:SF1">
    <property type="entry name" value="VWFA DOMAIN-CONTAINING PROTEIN"/>
    <property type="match status" value="1"/>
</dbReference>
<dbReference type="PANTHER" id="PTHR22796">
    <property type="entry name" value="URG4-RELATED"/>
    <property type="match status" value="1"/>
</dbReference>
<dbReference type="Gene3D" id="3.40.50.410">
    <property type="entry name" value="von Willebrand factor, type A domain"/>
    <property type="match status" value="1"/>
</dbReference>
<dbReference type="PROSITE" id="PS50234">
    <property type="entry name" value="VWFA"/>
    <property type="match status" value="1"/>
</dbReference>
<name>A0A2Z6RWV0_9GLOM</name>
<keyword evidence="4" id="KW-1185">Reference proteome</keyword>
<reference evidence="3 4" key="1">
    <citation type="submission" date="2017-11" db="EMBL/GenBank/DDBJ databases">
        <title>The genome of Rhizophagus clarus HR1 reveals common genetic basis of auxotrophy among arbuscular mycorrhizal fungi.</title>
        <authorList>
            <person name="Kobayashi Y."/>
        </authorList>
    </citation>
    <scope>NUCLEOTIDE SEQUENCE [LARGE SCALE GENOMIC DNA]</scope>
    <source>
        <strain evidence="3 4">HR1</strain>
    </source>
</reference>
<evidence type="ECO:0000313" key="3">
    <source>
        <dbReference type="EMBL" id="GBC07436.1"/>
    </source>
</evidence>
<dbReference type="CDD" id="cd00198">
    <property type="entry name" value="vWFA"/>
    <property type="match status" value="1"/>
</dbReference>
<dbReference type="InterPro" id="IPR027417">
    <property type="entry name" value="P-loop_NTPase"/>
</dbReference>
<dbReference type="EMBL" id="BEXD01004145">
    <property type="protein sequence ID" value="GBC07436.1"/>
    <property type="molecule type" value="Genomic_DNA"/>
</dbReference>
<dbReference type="InterPro" id="IPR002035">
    <property type="entry name" value="VWF_A"/>
</dbReference>
<sequence length="2098" mass="243981">MNGSIHVNREISCDLADYISGLYRLLDLCNDDGSNGIVNKIIISKESLRKLCNDMIPSSFKSISEINYTKLNSISFRLIGCYGNRNLIAKFLLNRRIIDQQLYDLLTASISIDETNKPFLRPGIYLLIMNVNLGLLIHWPEVGCYENASNTSSQTKKNMINLHRNLTKLTDHQICFLSDKDLESFDFNFEDSDNNSDEDDETQYEYEVKKSQEEQEDFKIDNGFKVNLSNKIKTEINNQMEDDVPLHPIVVESTTNQSFVTRQLIKKTLYSKSTPSYVSANRFPNDLKTKLQDRYLRIDRNKMDINALELFVTHGLKMEEILAPLHEALSAAKMRNGMRKVQTKSAVDEDIKIVQQMASIKLRAFESYLDKHMQDNSSLQTNISSADFERIRTAYPEIENKIEEMTKVNSKNWEKMKKRYNLTYIVIEDIFEKINETEGNNDEMTKSIIETFYNMFTDDEADLKKLLEKYAPQQSKFNWNNILNVFKDSNITKAKQKTKEKSNEEFIKELVNFKLFEGHDDIKEKILSTFIKEYYKWKTDDFPNRLKEILKNVRNNQQLENKLKQEYEEEKKKIEKDMFEKICNEIEAKYKDGFMRLNVSSVKKSYGSYFMIEYDIEELQPNQLQITIYETSLKEEDKFQIQENESYIPCPILLSNMDQCGISFRIDPQDYDLKKISQFDNRKFLLVLYHKKMRRIEIFFDTAQQLAKNFKSHPIIKPFKILNTDEDFIIAINEPKGLLAIYDTKEVKLNVFSFDDSRTRLYGRNVNIQLLQWYNNSIPNILYFLFVKDTEELCFVENSGRARIFNLVNLQFRPAVCNFPFNLVNVLSSPDGSCIVAFAKEDKLNEVDSIIYTDDNKEQYRAYVYFYKNFGNLDNKVIDLPLNFKSLEFLQISCINNRQTHLISLDLQNGCLNSLLVKITLEKAQFRFQKCMRKQSPGLQRIKLNDLINAYKLMFEKYPIDSCIDSEQNRPLSLKIVLDIDNDDGDIEEYGEKFEEYITEMFENLKHSTKKPASILKKFSTSVITFQGLDIENSEFQEKFSSEYELGEWLIKLCCLIPIQIAVTRNNLFQPLKDGLSSNENYLIEIDDGHHGHHVDIIAKNISFGWYEGIFKHFGNKKVKVVSSMGEQSCGKSFMLNHLVGTTFDGSAMRCTEGVWMSLVNTKEYIYVALDFEGLKSLERTPQEDMFLTLFNTIASNLILFKVDIIRIIPNQFTITRDISTMFQKFQDGAKLFESDPKLFQVRLCIIIKDVPKVDKDEISREFQLKFDQLVAEEGGDNFVTRMYGGGLNIIPWPVFNDTAWFKKLSIIKTTLDKQETKYENARTFLQNTKVIMAKLKICDWGSLDGNLIQIRVAILKRLFPSVVYYGIEQKDPIIEHLVNHDSGEPIDDPIVYLGDILDNYEKPTELLLDSDIQLYDEQESFERLSEDLRYVELHAQNWYMQNIAKFPQDNSDVVNGKYELEQELSKLSLLWTLCGLTCHQCGLKCIKNRDHKENHDCLTDHKCHFPCHFTEAHKDTEIPKCSHKAGHEGKHACDKISHLCGKPCSLIDKRNCQKVCSKKIGHDDDEHLCQSKRHYCGKDCSLSTYTTKGDYHCPNKCIISYEEEHDSHRCENEICPIQCPIPNCKERCQSDDHFHAFSELQVNHFCGNEHQCRELCEEDGICQVVTEPKKQEETYRGLVQDITFTKCTLPYGHTQIHDTKHGNMTQTEFTGEDIEFEYAGYKLRVGDQGTFVLCNLFCKDLGRHRHIDYCQNEENCKLGNQGQDLQHINEKVLPNPDRPKDFISHKLFWDSKENPYSVQEFTKCDHECPDEKHYKSEFTSVLTKSFCELQLFHAPLNPKSNPPNNYGYISLDGHHFNCENPSTPFHIIFVLDRSKSMNKRDKKPIRDFPIYNDLIKKHNNRIGAVYQAVYQFMEARINSAKTNQNQVSLAMLDSISLILFDKEAIIPFKNRDLRDTKELLSIMLKHQVGSGTNYSLAIQKAGLLIESYFDPKKINIIIFLSDGECDIPKNQLRAICERNKAKGSPLFLYTVLFGRDSHSDTLKEMVKIAQSYHTTNISSDILQCQFAHTLDEVTLINHFTNVAESLRKHKPALLKKV</sequence>
<accession>A0A2Z6RWV0</accession>
<dbReference type="InterPro" id="IPR036465">
    <property type="entry name" value="vWFA_dom_sf"/>
</dbReference>
<dbReference type="Proteomes" id="UP000247702">
    <property type="component" value="Unassembled WGS sequence"/>
</dbReference>
<proteinExistence type="predicted"/>
<protein>
    <recommendedName>
        <fullName evidence="2">VWFA domain-containing protein</fullName>
    </recommendedName>
</protein>
<keyword evidence="1" id="KW-0175">Coiled coil</keyword>
<feature type="coiled-coil region" evidence="1">
    <location>
        <begin position="546"/>
        <end position="584"/>
    </location>
</feature>
<dbReference type="SUPFAM" id="SSF53300">
    <property type="entry name" value="vWA-like"/>
    <property type="match status" value="1"/>
</dbReference>
<comment type="caution">
    <text evidence="3">The sequence shown here is derived from an EMBL/GenBank/DDBJ whole genome shotgun (WGS) entry which is preliminary data.</text>
</comment>
<dbReference type="SMART" id="SM00327">
    <property type="entry name" value="VWA"/>
    <property type="match status" value="1"/>
</dbReference>
<evidence type="ECO:0000313" key="4">
    <source>
        <dbReference type="Proteomes" id="UP000247702"/>
    </source>
</evidence>